<dbReference type="SUPFAM" id="SSF158446">
    <property type="entry name" value="IVS-encoded protein-like"/>
    <property type="match status" value="1"/>
</dbReference>
<dbReference type="NCBIfam" id="TIGR04258">
    <property type="entry name" value="4helix_suffix"/>
    <property type="match status" value="1"/>
</dbReference>
<accession>A0A0G0N5D7</accession>
<dbReference type="InterPro" id="IPR026354">
    <property type="entry name" value="4helix_suffix_dom"/>
</dbReference>
<dbReference type="EMBL" id="LBWQ01000037">
    <property type="protein sequence ID" value="KKR11424.1"/>
    <property type="molecule type" value="Genomic_DNA"/>
</dbReference>
<comment type="caution">
    <text evidence="1">The sequence shown here is derived from an EMBL/GenBank/DDBJ whole genome shotgun (WGS) entry which is preliminary data.</text>
</comment>
<dbReference type="AlphaFoldDB" id="A0A0G0N5D7"/>
<dbReference type="InterPro" id="IPR036583">
    <property type="entry name" value="23S_rRNA_IVS_sf"/>
</dbReference>
<proteinExistence type="predicted"/>
<sequence>MGTAPYKKLFTYWFSVIIYDLTVEFCNRFLLSNVGNLSNLGGMPDRRTSDQMIQAARSGKANIAEGSDALKTSFKMGIKLTNTAKASEEELLGDYEDFLRQRELEIWDKNDPRVKLFRAKAAKLVRNLSNLGDIRESAELIQKGLPLSEDPEEAANLMLTLCHQVTYLLNRQVEALERKHEREGGYTEKLYNKRKDFLKKPK</sequence>
<evidence type="ECO:0000313" key="1">
    <source>
        <dbReference type="EMBL" id="KKR11424.1"/>
    </source>
</evidence>
<gene>
    <name evidence="1" type="ORF">UT40_C0037G0011</name>
</gene>
<protein>
    <recommendedName>
        <fullName evidence="3">Four helix bundle protein</fullName>
    </recommendedName>
</protein>
<evidence type="ECO:0000313" key="2">
    <source>
        <dbReference type="Proteomes" id="UP000034690"/>
    </source>
</evidence>
<dbReference type="Proteomes" id="UP000034690">
    <property type="component" value="Unassembled WGS sequence"/>
</dbReference>
<organism evidence="1 2">
    <name type="scientific">Candidatus Woesebacteria bacterium GW2011_GWA1_39_21b</name>
    <dbReference type="NCBI Taxonomy" id="1618551"/>
    <lineage>
        <taxon>Bacteria</taxon>
        <taxon>Candidatus Woeseibacteriota</taxon>
    </lineage>
</organism>
<evidence type="ECO:0008006" key="3">
    <source>
        <dbReference type="Google" id="ProtNLM"/>
    </source>
</evidence>
<dbReference type="Gene3D" id="1.20.1440.60">
    <property type="entry name" value="23S rRNA-intervening sequence"/>
    <property type="match status" value="1"/>
</dbReference>
<reference evidence="1 2" key="1">
    <citation type="journal article" date="2015" name="Nature">
        <title>rRNA introns, odd ribosomes, and small enigmatic genomes across a large radiation of phyla.</title>
        <authorList>
            <person name="Brown C.T."/>
            <person name="Hug L.A."/>
            <person name="Thomas B.C."/>
            <person name="Sharon I."/>
            <person name="Castelle C.J."/>
            <person name="Singh A."/>
            <person name="Wilkins M.J."/>
            <person name="Williams K.H."/>
            <person name="Banfield J.F."/>
        </authorList>
    </citation>
    <scope>NUCLEOTIDE SEQUENCE [LARGE SCALE GENOMIC DNA]</scope>
</reference>
<name>A0A0G0N5D7_9BACT</name>